<dbReference type="InterPro" id="IPR013154">
    <property type="entry name" value="ADH-like_N"/>
</dbReference>
<keyword evidence="3" id="KW-0560">Oxidoreductase</keyword>
<dbReference type="PROSITE" id="PS00059">
    <property type="entry name" value="ADH_ZINC"/>
    <property type="match status" value="1"/>
</dbReference>
<dbReference type="Pfam" id="PF00107">
    <property type="entry name" value="ADH_zinc_N"/>
    <property type="match status" value="1"/>
</dbReference>
<comment type="similarity">
    <text evidence="4">Belongs to the zinc-containing alcohol dehydrogenase family.</text>
</comment>
<dbReference type="InterPro" id="IPR050129">
    <property type="entry name" value="Zn_alcohol_dh"/>
</dbReference>
<evidence type="ECO:0000313" key="7">
    <source>
        <dbReference type="EMBL" id="KKK38930.1"/>
    </source>
</evidence>
<accession>A0A0M2T282</accession>
<comment type="caution">
    <text evidence="7">The sequence shown here is derived from an EMBL/GenBank/DDBJ whole genome shotgun (WGS) entry which is preliminary data.</text>
</comment>
<dbReference type="Gene3D" id="3.40.50.720">
    <property type="entry name" value="NAD(P)-binding Rossmann-like Domain"/>
    <property type="match status" value="1"/>
</dbReference>
<dbReference type="Pfam" id="PF08240">
    <property type="entry name" value="ADH_N"/>
    <property type="match status" value="1"/>
</dbReference>
<proteinExistence type="inferred from homology"/>
<comment type="cofactor">
    <cofactor evidence="4">
        <name>Zn(2+)</name>
        <dbReference type="ChEBI" id="CHEBI:29105"/>
    </cofactor>
</comment>
<dbReference type="InterPro" id="IPR011032">
    <property type="entry name" value="GroES-like_sf"/>
</dbReference>
<dbReference type="OrthoDB" id="9770238at2"/>
<protein>
    <submittedName>
        <fullName evidence="7">Iditol 2-dehydrogenase</fullName>
    </submittedName>
</protein>
<dbReference type="PANTHER" id="PTHR43401">
    <property type="entry name" value="L-THREONINE 3-DEHYDROGENASE"/>
    <property type="match status" value="1"/>
</dbReference>
<dbReference type="GO" id="GO:0008270">
    <property type="term" value="F:zinc ion binding"/>
    <property type="evidence" value="ECO:0007669"/>
    <property type="project" value="InterPro"/>
</dbReference>
<evidence type="ECO:0000259" key="6">
    <source>
        <dbReference type="Pfam" id="PF08240"/>
    </source>
</evidence>
<feature type="domain" description="Alcohol dehydrogenase-like C-terminal" evidence="5">
    <location>
        <begin position="193"/>
        <end position="320"/>
    </location>
</feature>
<dbReference type="Proteomes" id="UP000034166">
    <property type="component" value="Unassembled WGS sequence"/>
</dbReference>
<dbReference type="SUPFAM" id="SSF50129">
    <property type="entry name" value="GroES-like"/>
    <property type="match status" value="1"/>
</dbReference>
<dbReference type="SUPFAM" id="SSF51735">
    <property type="entry name" value="NAD(P)-binding Rossmann-fold domains"/>
    <property type="match status" value="1"/>
</dbReference>
<evidence type="ECO:0000256" key="2">
    <source>
        <dbReference type="ARBA" id="ARBA00022833"/>
    </source>
</evidence>
<evidence type="ECO:0000256" key="4">
    <source>
        <dbReference type="RuleBase" id="RU361277"/>
    </source>
</evidence>
<evidence type="ECO:0000256" key="1">
    <source>
        <dbReference type="ARBA" id="ARBA00022723"/>
    </source>
</evidence>
<dbReference type="PANTHER" id="PTHR43401:SF2">
    <property type="entry name" value="L-THREONINE 3-DEHYDROGENASE"/>
    <property type="match status" value="1"/>
</dbReference>
<dbReference type="InterPro" id="IPR013149">
    <property type="entry name" value="ADH-like_C"/>
</dbReference>
<dbReference type="PATRIC" id="fig|1408103.3.peg.1388"/>
<evidence type="ECO:0000256" key="3">
    <source>
        <dbReference type="ARBA" id="ARBA00023002"/>
    </source>
</evidence>
<name>A0A0M2T282_9BACI</name>
<keyword evidence="1 4" id="KW-0479">Metal-binding</keyword>
<dbReference type="AlphaFoldDB" id="A0A0M2T282"/>
<organism evidence="7 8">
    <name type="scientific">Mesobacillus campisalis</name>
    <dbReference type="NCBI Taxonomy" id="1408103"/>
    <lineage>
        <taxon>Bacteria</taxon>
        <taxon>Bacillati</taxon>
        <taxon>Bacillota</taxon>
        <taxon>Bacilli</taxon>
        <taxon>Bacillales</taxon>
        <taxon>Bacillaceae</taxon>
        <taxon>Mesobacillus</taxon>
    </lineage>
</organism>
<dbReference type="InterPro" id="IPR002328">
    <property type="entry name" value="ADH_Zn_CS"/>
</dbReference>
<dbReference type="GO" id="GO:0016491">
    <property type="term" value="F:oxidoreductase activity"/>
    <property type="evidence" value="ECO:0007669"/>
    <property type="project" value="UniProtKB-KW"/>
</dbReference>
<feature type="domain" description="Alcohol dehydrogenase-like N-terminal" evidence="6">
    <location>
        <begin position="32"/>
        <end position="145"/>
    </location>
</feature>
<dbReference type="EMBL" id="LAYY01000005">
    <property type="protein sequence ID" value="KKK38930.1"/>
    <property type="molecule type" value="Genomic_DNA"/>
</dbReference>
<keyword evidence="2 4" id="KW-0862">Zinc</keyword>
<keyword evidence="8" id="KW-1185">Reference proteome</keyword>
<dbReference type="RefSeq" id="WP_046522864.1">
    <property type="nucleotide sequence ID" value="NZ_LAYY01000005.1"/>
</dbReference>
<dbReference type="Gene3D" id="3.90.180.10">
    <property type="entry name" value="Medium-chain alcohol dehydrogenases, catalytic domain"/>
    <property type="match status" value="1"/>
</dbReference>
<reference evidence="7 8" key="1">
    <citation type="submission" date="2015-04" db="EMBL/GenBank/DDBJ databases">
        <title>Taxonomic description and genome sequence of Bacillus campisalis sp. nov., a novel member of the genus Bacillus isolated from solar saltern.</title>
        <authorList>
            <person name="Mathan Kumar R."/>
            <person name="Kaur G."/>
            <person name="Kumar A."/>
            <person name="Singh N.K."/>
            <person name="Kaur N."/>
            <person name="Kumar N."/>
            <person name="Mayilraj S."/>
        </authorList>
    </citation>
    <scope>NUCLEOTIDE SEQUENCE [LARGE SCALE GENOMIC DNA]</scope>
    <source>
        <strain evidence="7 8">SA2-6</strain>
    </source>
</reference>
<gene>
    <name evidence="7" type="ORF">WQ57_06165</name>
</gene>
<sequence length="358" mass="39151">MSVLPETMKAVVAYGPEDYRVKEVPTPKAGYGEVVIKVEACGICGSDLKAFHGSAMYWGGEDPWMKAPVIPGHEFYGIVAELGEGAAEKYDLQVGDRVTTDQINPCGKCKFCQTGKYWMCDVHNIYGFQKGVAEGAMAEYMKFGSTARIYKIGDGVTAEEAALVEPMACAVHTVQRATIEFEDVVVLAGAGTLGLCMTQLIALKTPKKLIVLDTNEKRLSVAKKLGADIVINPLKEDAIKIVKDLTDGYGCDVYIEATGHPTGVTQGLEMIRRLGRFIEFSVFGQEVTTDWSVIGDRKELDIRGSHLGPYTYPIAIDLFERNLITSEGIVTHSFKVDDFAEAMEMAHHPEAIKVLLKP</sequence>
<dbReference type="InterPro" id="IPR036291">
    <property type="entry name" value="NAD(P)-bd_dom_sf"/>
</dbReference>
<evidence type="ECO:0000259" key="5">
    <source>
        <dbReference type="Pfam" id="PF00107"/>
    </source>
</evidence>
<evidence type="ECO:0000313" key="8">
    <source>
        <dbReference type="Proteomes" id="UP000034166"/>
    </source>
</evidence>